<reference evidence="2 3" key="1">
    <citation type="journal article" date="2019" name="Genome Biol. Evol.">
        <title>Insights into the evolution of the New World diploid cottons (Gossypium, subgenus Houzingenia) based on genome sequencing.</title>
        <authorList>
            <person name="Grover C.E."/>
            <person name="Arick M.A. 2nd"/>
            <person name="Thrash A."/>
            <person name="Conover J.L."/>
            <person name="Sanders W.S."/>
            <person name="Peterson D.G."/>
            <person name="Frelichowski J.E."/>
            <person name="Scheffler J.A."/>
            <person name="Scheffler B.E."/>
            <person name="Wendel J.F."/>
        </authorList>
    </citation>
    <scope>NUCLEOTIDE SEQUENCE [LARGE SCALE GENOMIC DNA]</scope>
    <source>
        <strain evidence="2">57</strain>
        <tissue evidence="2">Leaf</tissue>
    </source>
</reference>
<accession>A0A7J8VIZ0</accession>
<dbReference type="EMBL" id="JABFAB010000010">
    <property type="protein sequence ID" value="MBA0662560.1"/>
    <property type="molecule type" value="Genomic_DNA"/>
</dbReference>
<keyword evidence="1" id="KW-0812">Transmembrane</keyword>
<keyword evidence="1" id="KW-0472">Membrane</keyword>
<name>A0A7J8VIZ0_9ROSI</name>
<gene>
    <name evidence="2" type="ORF">Goklo_006656</name>
</gene>
<protein>
    <submittedName>
        <fullName evidence="2">Uncharacterized protein</fullName>
    </submittedName>
</protein>
<feature type="transmembrane region" description="Helical" evidence="1">
    <location>
        <begin position="36"/>
        <end position="62"/>
    </location>
</feature>
<keyword evidence="3" id="KW-1185">Reference proteome</keyword>
<organism evidence="2 3">
    <name type="scientific">Gossypium klotzschianum</name>
    <dbReference type="NCBI Taxonomy" id="34286"/>
    <lineage>
        <taxon>Eukaryota</taxon>
        <taxon>Viridiplantae</taxon>
        <taxon>Streptophyta</taxon>
        <taxon>Embryophyta</taxon>
        <taxon>Tracheophyta</taxon>
        <taxon>Spermatophyta</taxon>
        <taxon>Magnoliopsida</taxon>
        <taxon>eudicotyledons</taxon>
        <taxon>Gunneridae</taxon>
        <taxon>Pentapetalae</taxon>
        <taxon>rosids</taxon>
        <taxon>malvids</taxon>
        <taxon>Malvales</taxon>
        <taxon>Malvaceae</taxon>
        <taxon>Malvoideae</taxon>
        <taxon>Gossypium</taxon>
    </lineage>
</organism>
<evidence type="ECO:0000256" key="1">
    <source>
        <dbReference type="SAM" id="Phobius"/>
    </source>
</evidence>
<feature type="transmembrane region" description="Helical" evidence="1">
    <location>
        <begin position="12"/>
        <end position="30"/>
    </location>
</feature>
<evidence type="ECO:0000313" key="3">
    <source>
        <dbReference type="Proteomes" id="UP000593573"/>
    </source>
</evidence>
<evidence type="ECO:0000313" key="2">
    <source>
        <dbReference type="EMBL" id="MBA0662560.1"/>
    </source>
</evidence>
<dbReference type="AlphaFoldDB" id="A0A7J8VIZ0"/>
<comment type="caution">
    <text evidence="2">The sequence shown here is derived from an EMBL/GenBank/DDBJ whole genome shotgun (WGS) entry which is preliminary data.</text>
</comment>
<dbReference type="Proteomes" id="UP000593573">
    <property type="component" value="Unassembled WGS sequence"/>
</dbReference>
<keyword evidence="1" id="KW-1133">Transmembrane helix</keyword>
<proteinExistence type="predicted"/>
<sequence length="176" mass="19943">MYVWVVLLRFRYGLYLLLHFHHCLFLTASLRCYLVLIVLCLVEWLLLLGLSDIFIIGFSGVWTQLQRPRMGFLLLASGKTELLRFSLSAGATYCCSNGCCRDLNCGRGHVFSRITFIAVTDIMDDIECRYGYITAAISVTDHYLNSWVVAPVASWCQPQVVHVKCNVDTAFSEDGQ</sequence>
<dbReference type="OrthoDB" id="10486397at2759"/>